<gene>
    <name evidence="2" type="ordered locus">Sulac_3151</name>
</gene>
<evidence type="ECO:0000313" key="3">
    <source>
        <dbReference type="Proteomes" id="UP000005439"/>
    </source>
</evidence>
<name>G8U1J2_SULAD</name>
<dbReference type="STRING" id="679936.Sulac_3151"/>
<evidence type="ECO:0000313" key="2">
    <source>
        <dbReference type="EMBL" id="AEW06597.1"/>
    </source>
</evidence>
<reference evidence="3" key="1">
    <citation type="submission" date="2011-12" db="EMBL/GenBank/DDBJ databases">
        <title>The complete genome of chromosome of Sulfobacillus acidophilus DSM 10332.</title>
        <authorList>
            <person name="Lucas S."/>
            <person name="Han J."/>
            <person name="Lapidus A."/>
            <person name="Bruce D."/>
            <person name="Goodwin L."/>
            <person name="Pitluck S."/>
            <person name="Peters L."/>
            <person name="Kyrpides N."/>
            <person name="Mavromatis K."/>
            <person name="Ivanova N."/>
            <person name="Mikhailova N."/>
            <person name="Chertkov O."/>
            <person name="Saunders E."/>
            <person name="Detter J.C."/>
            <person name="Tapia R."/>
            <person name="Han C."/>
            <person name="Land M."/>
            <person name="Hauser L."/>
            <person name="Markowitz V."/>
            <person name="Cheng J.-F."/>
            <person name="Hugenholtz P."/>
            <person name="Woyke T."/>
            <person name="Wu D."/>
            <person name="Pukall R."/>
            <person name="Gehrich-Schroeter G."/>
            <person name="Schneider S."/>
            <person name="Klenk H.-P."/>
            <person name="Eisen J.A."/>
        </authorList>
    </citation>
    <scope>NUCLEOTIDE SEQUENCE [LARGE SCALE GENOMIC DNA]</scope>
    <source>
        <strain evidence="3">ATCC 700253 / DSM 10332 / NAL</strain>
    </source>
</reference>
<protein>
    <submittedName>
        <fullName evidence="2">Uncharacterized protein</fullName>
    </submittedName>
</protein>
<proteinExistence type="predicted"/>
<feature type="compositionally biased region" description="Basic and acidic residues" evidence="1">
    <location>
        <begin position="105"/>
        <end position="119"/>
    </location>
</feature>
<dbReference type="Proteomes" id="UP000005439">
    <property type="component" value="Chromosome"/>
</dbReference>
<feature type="region of interest" description="Disordered" evidence="1">
    <location>
        <begin position="32"/>
        <end position="207"/>
    </location>
</feature>
<feature type="compositionally biased region" description="Basic and acidic residues" evidence="1">
    <location>
        <begin position="33"/>
        <end position="46"/>
    </location>
</feature>
<feature type="region of interest" description="Disordered" evidence="1">
    <location>
        <begin position="225"/>
        <end position="262"/>
    </location>
</feature>
<accession>G8U1J2</accession>
<evidence type="ECO:0000256" key="1">
    <source>
        <dbReference type="SAM" id="MobiDB-lite"/>
    </source>
</evidence>
<keyword evidence="3" id="KW-1185">Reference proteome</keyword>
<dbReference type="KEGG" id="sap:Sulac_3151"/>
<dbReference type="PATRIC" id="fig|679936.5.peg.3261"/>
<reference evidence="2 3" key="2">
    <citation type="journal article" date="2012" name="Stand. Genomic Sci.">
        <title>Complete genome sequence of the moderately thermophilic mineral-sulfide-oxidizing firmicute Sulfobacillus acidophilus type strain (NAL(T)).</title>
        <authorList>
            <person name="Anderson I."/>
            <person name="Chertkov O."/>
            <person name="Chen A."/>
            <person name="Saunders E."/>
            <person name="Lapidus A."/>
            <person name="Nolan M."/>
            <person name="Lucas S."/>
            <person name="Hammon N."/>
            <person name="Deshpande S."/>
            <person name="Cheng J.F."/>
            <person name="Han C."/>
            <person name="Tapia R."/>
            <person name="Goodwin L.A."/>
            <person name="Pitluck S."/>
            <person name="Liolios K."/>
            <person name="Pagani I."/>
            <person name="Ivanova N."/>
            <person name="Mikhailova N."/>
            <person name="Pati A."/>
            <person name="Palaniappan K."/>
            <person name="Land M."/>
            <person name="Pan C."/>
            <person name="Rohde M."/>
            <person name="Pukall R."/>
            <person name="Goker M."/>
            <person name="Detter J.C."/>
            <person name="Woyke T."/>
            <person name="Bristow J."/>
            <person name="Eisen J.A."/>
            <person name="Markowitz V."/>
            <person name="Hugenholtz P."/>
            <person name="Kyrpides N.C."/>
            <person name="Klenk H.P."/>
            <person name="Mavromatis K."/>
        </authorList>
    </citation>
    <scope>NUCLEOTIDE SEQUENCE [LARGE SCALE GENOMIC DNA]</scope>
    <source>
        <strain evidence="3">ATCC 700253 / DSM 10332 / NAL</strain>
    </source>
</reference>
<dbReference type="EMBL" id="CP003179">
    <property type="protein sequence ID" value="AEW06597.1"/>
    <property type="molecule type" value="Genomic_DNA"/>
</dbReference>
<dbReference type="HOGENOM" id="CLU_660430_0_0_9"/>
<dbReference type="AlphaFoldDB" id="G8U1J2"/>
<organism evidence="2 3">
    <name type="scientific">Sulfobacillus acidophilus (strain ATCC 700253 / DSM 10332 / NAL)</name>
    <dbReference type="NCBI Taxonomy" id="679936"/>
    <lineage>
        <taxon>Bacteria</taxon>
        <taxon>Bacillati</taxon>
        <taxon>Bacillota</taxon>
        <taxon>Clostridia</taxon>
        <taxon>Eubacteriales</taxon>
        <taxon>Clostridiales Family XVII. Incertae Sedis</taxon>
        <taxon>Sulfobacillus</taxon>
    </lineage>
</organism>
<sequence length="416" mass="43973">MQNLTELVSLGALKGSSAQTGKAAGFRATLDAAQKKSDRITKKDAPKISAASPGRIPKRYRKSIRPVTPKNDTTVAVPVIPLSLPTNQAPHSAGDRPKPPVRAQSVEKKSPLPKGREIPASRPMTDIRGALTAAFPTRVQSTGKAVSVPSASPKPVETTQRSTPHKPKELVMPSTTPPMPKRADSKPAKPTAPVLESTRHQAAPATEPVWPTARRLTTRRLPLKPAKSTTATSGPTAVTAVPTNPPSVSPHGRGQSRESGFGAIAPVGAPKPTPVHSTASPRHWRIQAVSLKKVHTQVETRWKVTPPFKTRAWTMVISQKGPDFKADVTVPHQDFGWAAPVLMTMPVHAVHLPEGVSHFELSLWSGSTQDGSAGGFSSGSFGGYRQGGSSGGGRVPWAARAAPEFTGEDGGVDFRA</sequence>